<organism evidence="1">
    <name type="scientific">Arundo donax</name>
    <name type="common">Giant reed</name>
    <name type="synonym">Donax arundinaceus</name>
    <dbReference type="NCBI Taxonomy" id="35708"/>
    <lineage>
        <taxon>Eukaryota</taxon>
        <taxon>Viridiplantae</taxon>
        <taxon>Streptophyta</taxon>
        <taxon>Embryophyta</taxon>
        <taxon>Tracheophyta</taxon>
        <taxon>Spermatophyta</taxon>
        <taxon>Magnoliopsida</taxon>
        <taxon>Liliopsida</taxon>
        <taxon>Poales</taxon>
        <taxon>Poaceae</taxon>
        <taxon>PACMAD clade</taxon>
        <taxon>Arundinoideae</taxon>
        <taxon>Arundineae</taxon>
        <taxon>Arundo</taxon>
    </lineage>
</organism>
<evidence type="ECO:0000313" key="1">
    <source>
        <dbReference type="EMBL" id="JAD46445.1"/>
    </source>
</evidence>
<dbReference type="EMBL" id="GBRH01251450">
    <property type="protein sequence ID" value="JAD46445.1"/>
    <property type="molecule type" value="Transcribed_RNA"/>
</dbReference>
<reference evidence="1" key="1">
    <citation type="submission" date="2014-09" db="EMBL/GenBank/DDBJ databases">
        <authorList>
            <person name="Magalhaes I.L.F."/>
            <person name="Oliveira U."/>
            <person name="Santos F.R."/>
            <person name="Vidigal T.H.D.A."/>
            <person name="Brescovit A.D."/>
            <person name="Santos A.J."/>
        </authorList>
    </citation>
    <scope>NUCLEOTIDE SEQUENCE</scope>
    <source>
        <tissue evidence="1">Shoot tissue taken approximately 20 cm above the soil surface</tissue>
    </source>
</reference>
<reference evidence="1" key="2">
    <citation type="journal article" date="2015" name="Data Brief">
        <title>Shoot transcriptome of the giant reed, Arundo donax.</title>
        <authorList>
            <person name="Barrero R.A."/>
            <person name="Guerrero F.D."/>
            <person name="Moolhuijzen P."/>
            <person name="Goolsby J.A."/>
            <person name="Tidwell J."/>
            <person name="Bellgard S.E."/>
            <person name="Bellgard M.I."/>
        </authorList>
    </citation>
    <scope>NUCLEOTIDE SEQUENCE</scope>
    <source>
        <tissue evidence="1">Shoot tissue taken approximately 20 cm above the soil surface</tissue>
    </source>
</reference>
<proteinExistence type="predicted"/>
<protein>
    <submittedName>
        <fullName evidence="1">Uncharacterized protein</fullName>
    </submittedName>
</protein>
<sequence>MLICVICIYFKYPHLLMFHQPNIILDAFTYSAIT</sequence>
<dbReference type="AlphaFoldDB" id="A0A0A9ABS2"/>
<name>A0A0A9ABS2_ARUDO</name>
<accession>A0A0A9ABS2</accession>